<reference evidence="2 3" key="1">
    <citation type="journal article" date="2019" name="Int. J. Syst. Evol. Microbiol.">
        <title>The Global Catalogue of Microorganisms (GCM) 10K type strain sequencing project: providing services to taxonomists for standard genome sequencing and annotation.</title>
        <authorList>
            <consortium name="The Broad Institute Genomics Platform"/>
            <consortium name="The Broad Institute Genome Sequencing Center for Infectious Disease"/>
            <person name="Wu L."/>
            <person name="Ma J."/>
        </authorList>
    </citation>
    <scope>NUCLEOTIDE SEQUENCE [LARGE SCALE GENOMIC DNA]</scope>
    <source>
        <strain evidence="2 3">RDMS1</strain>
    </source>
</reference>
<keyword evidence="3" id="KW-1185">Reference proteome</keyword>
<gene>
    <name evidence="2" type="ORF">ACFQL7_15135</name>
</gene>
<evidence type="ECO:0000313" key="2">
    <source>
        <dbReference type="EMBL" id="MFC7191024.1"/>
    </source>
</evidence>
<evidence type="ECO:0000313" key="3">
    <source>
        <dbReference type="Proteomes" id="UP001596417"/>
    </source>
</evidence>
<feature type="transmembrane region" description="Helical" evidence="1">
    <location>
        <begin position="119"/>
        <end position="141"/>
    </location>
</feature>
<dbReference type="RefSeq" id="WP_390205969.1">
    <property type="nucleotide sequence ID" value="NZ_JBHTAX010000001.1"/>
</dbReference>
<feature type="transmembrane region" description="Helical" evidence="1">
    <location>
        <begin position="57"/>
        <end position="78"/>
    </location>
</feature>
<name>A0ABD5YNM1_9EURY</name>
<comment type="caution">
    <text evidence="2">The sequence shown here is derived from an EMBL/GenBank/DDBJ whole genome shotgun (WGS) entry which is preliminary data.</text>
</comment>
<accession>A0ABD5YNM1</accession>
<keyword evidence="1" id="KW-0812">Transmembrane</keyword>
<protein>
    <recommendedName>
        <fullName evidence="4">DedA family protein</fullName>
    </recommendedName>
</protein>
<organism evidence="2 3">
    <name type="scientific">Halocatena marina</name>
    <dbReference type="NCBI Taxonomy" id="2934937"/>
    <lineage>
        <taxon>Archaea</taxon>
        <taxon>Methanobacteriati</taxon>
        <taxon>Methanobacteriota</taxon>
        <taxon>Stenosarchaea group</taxon>
        <taxon>Halobacteria</taxon>
        <taxon>Halobacteriales</taxon>
        <taxon>Natronomonadaceae</taxon>
        <taxon>Halocatena</taxon>
    </lineage>
</organism>
<evidence type="ECO:0000256" key="1">
    <source>
        <dbReference type="SAM" id="Phobius"/>
    </source>
</evidence>
<proteinExistence type="predicted"/>
<keyword evidence="1" id="KW-1133">Transmembrane helix</keyword>
<feature type="transmembrane region" description="Helical" evidence="1">
    <location>
        <begin position="12"/>
        <end position="37"/>
    </location>
</feature>
<dbReference type="EMBL" id="JBHTAX010000001">
    <property type="protein sequence ID" value="MFC7191024.1"/>
    <property type="molecule type" value="Genomic_DNA"/>
</dbReference>
<evidence type="ECO:0008006" key="4">
    <source>
        <dbReference type="Google" id="ProtNLM"/>
    </source>
</evidence>
<dbReference type="AlphaFoldDB" id="A0ABD5YNM1"/>
<dbReference type="Proteomes" id="UP001596417">
    <property type="component" value="Unassembled WGS sequence"/>
</dbReference>
<keyword evidence="1" id="KW-0472">Membrane</keyword>
<sequence>MIDLASLIELIFSFAYTSGLLGLLGVFGYSFLVALVLPMPGEVVLAVPIDLGISRTMTIALIIAISSLGKAIGSLVALRIGEQITQLRPIEALSEYLPSPPTIVERDGRVVGFVQRYGYVGLALALAVPLMPDTAIIYGFSVIKMNPIKFMLAAFTGTIFRLLTVLGQSNSPSPCSDTPVRPSRQKR</sequence>